<dbReference type="OrthoDB" id="2366053at2"/>
<dbReference type="PANTHER" id="PTHR31088:SF6">
    <property type="entry name" value="PHAGE SHOCK PROTEIN A"/>
    <property type="match status" value="1"/>
</dbReference>
<dbReference type="Pfam" id="PF04012">
    <property type="entry name" value="PspA_IM30"/>
    <property type="match status" value="1"/>
</dbReference>
<evidence type="ECO:0000256" key="2">
    <source>
        <dbReference type="SAM" id="Coils"/>
    </source>
</evidence>
<evidence type="ECO:0000256" key="1">
    <source>
        <dbReference type="ARBA" id="ARBA00043985"/>
    </source>
</evidence>
<dbReference type="Proteomes" id="UP000181997">
    <property type="component" value="Unassembled WGS sequence"/>
</dbReference>
<organism evidence="3 4">
    <name type="scientific">[Bacillus] enclensis</name>
    <dbReference type="NCBI Taxonomy" id="1402860"/>
    <lineage>
        <taxon>Bacteria</taxon>
        <taxon>Bacillati</taxon>
        <taxon>Bacillota</taxon>
        <taxon>Bacilli</taxon>
        <taxon>Bacillales</taxon>
        <taxon>Bacillaceae</taxon>
        <taxon>Rossellomorea</taxon>
    </lineage>
</organism>
<dbReference type="RefSeq" id="WP_032085837.1">
    <property type="nucleotide sequence ID" value="NZ_FMAU01000003.1"/>
</dbReference>
<comment type="similarity">
    <text evidence="1">Belongs to the PspA/Vipp/IM30 family.</text>
</comment>
<dbReference type="AlphaFoldDB" id="A0A0V8HH64"/>
<dbReference type="PANTHER" id="PTHR31088">
    <property type="entry name" value="MEMBRANE-ASSOCIATED PROTEIN VIPP1, CHLOROPLASTIC"/>
    <property type="match status" value="1"/>
</dbReference>
<evidence type="ECO:0000313" key="4">
    <source>
        <dbReference type="Proteomes" id="UP000181997"/>
    </source>
</evidence>
<proteinExistence type="inferred from homology"/>
<dbReference type="EMBL" id="FMAU01000003">
    <property type="protein sequence ID" value="SCC18198.1"/>
    <property type="molecule type" value="Genomic_DNA"/>
</dbReference>
<feature type="coiled-coil region" evidence="2">
    <location>
        <begin position="104"/>
        <end position="138"/>
    </location>
</feature>
<accession>A0A0V8HH64</accession>
<evidence type="ECO:0000313" key="3">
    <source>
        <dbReference type="EMBL" id="SCC18198.1"/>
    </source>
</evidence>
<gene>
    <name evidence="3" type="ORF">GA0061094_2955</name>
</gene>
<name>A0A0V8HH64_9BACI</name>
<keyword evidence="2" id="KW-0175">Coiled coil</keyword>
<sequence length="217" mass="25822">MPNLFQRIKNTVMSDLHEALDKKEKKNPISVLNHYLRQCENEVEKVRKLVERQYLLKEEFTKEYQQAVKLAEKRKHQAEVASKASETELYEFALQEQKYYDERAERIADLKLKAVKELDELERKYEEMKHKLKDMYIKRMELMGRENIARAHNKMNSVLESSSGYNNASFSKFDEIETYLDQLEHGVNSSYYRNTIDAKIAKLEKEMKKEETEAIPS</sequence>
<keyword evidence="4" id="KW-1185">Reference proteome</keyword>
<protein>
    <submittedName>
        <fullName evidence="3">Phage shock protein A (PspA) family protein</fullName>
    </submittedName>
</protein>
<dbReference type="InterPro" id="IPR007157">
    <property type="entry name" value="PspA_VIPP1"/>
</dbReference>
<reference evidence="4" key="1">
    <citation type="submission" date="2016-08" db="EMBL/GenBank/DDBJ databases">
        <authorList>
            <person name="Varghese N."/>
            <person name="Submissions Spin"/>
        </authorList>
    </citation>
    <scope>NUCLEOTIDE SEQUENCE [LARGE SCALE GENOMIC DNA]</scope>
    <source>
        <strain evidence="4">SGD-1123</strain>
    </source>
</reference>